<evidence type="ECO:0000256" key="2">
    <source>
        <dbReference type="ARBA" id="ARBA00022475"/>
    </source>
</evidence>
<protein>
    <submittedName>
        <fullName evidence="11">Sulfatase</fullName>
    </submittedName>
</protein>
<keyword evidence="7" id="KW-0479">Metal-binding</keyword>
<feature type="domain" description="Sulfatase N-terminal" evidence="10">
    <location>
        <begin position="268"/>
        <end position="533"/>
    </location>
</feature>
<feature type="active site" evidence="6">
    <location>
        <position position="316"/>
    </location>
</feature>
<evidence type="ECO:0000313" key="11">
    <source>
        <dbReference type="EMBL" id="AWV97010.1"/>
    </source>
</evidence>
<dbReference type="Gene3D" id="3.40.720.10">
    <property type="entry name" value="Alkaline Phosphatase, subunit A"/>
    <property type="match status" value="1"/>
</dbReference>
<keyword evidence="12" id="KW-1185">Reference proteome</keyword>
<evidence type="ECO:0000256" key="3">
    <source>
        <dbReference type="ARBA" id="ARBA00022692"/>
    </source>
</evidence>
<evidence type="ECO:0000256" key="7">
    <source>
        <dbReference type="PIRSR" id="PIRSR005091-2"/>
    </source>
</evidence>
<organism evidence="11 12">
    <name type="scientific">Arcticibacterium luteifluviistationis</name>
    <dbReference type="NCBI Taxonomy" id="1784714"/>
    <lineage>
        <taxon>Bacteria</taxon>
        <taxon>Pseudomonadati</taxon>
        <taxon>Bacteroidota</taxon>
        <taxon>Cytophagia</taxon>
        <taxon>Cytophagales</taxon>
        <taxon>Leadbetterellaceae</taxon>
        <taxon>Arcticibacterium</taxon>
    </lineage>
</organism>
<evidence type="ECO:0000259" key="10">
    <source>
        <dbReference type="Pfam" id="PF00884"/>
    </source>
</evidence>
<dbReference type="GO" id="GO:0005886">
    <property type="term" value="C:plasma membrane"/>
    <property type="evidence" value="ECO:0007669"/>
    <property type="project" value="UniProtKB-SubCell"/>
</dbReference>
<dbReference type="OrthoDB" id="9777768at2"/>
<reference evidence="11 12" key="1">
    <citation type="submission" date="2018-05" db="EMBL/GenBank/DDBJ databases">
        <title>Complete genome sequence of Arcticibacterium luteifluviistationis SM1504T, a cytophagaceae bacterium isolated from Arctic surface seawater.</title>
        <authorList>
            <person name="Li Y."/>
            <person name="Qin Q.-L."/>
        </authorList>
    </citation>
    <scope>NUCLEOTIDE SEQUENCE [LARGE SCALE GENOMIC DNA]</scope>
    <source>
        <strain evidence="11 12">SM1504</strain>
    </source>
</reference>
<keyword evidence="3 9" id="KW-0812">Transmembrane</keyword>
<dbReference type="GO" id="GO:0046872">
    <property type="term" value="F:metal ion binding"/>
    <property type="evidence" value="ECO:0007669"/>
    <property type="project" value="UniProtKB-KW"/>
</dbReference>
<name>A0A2Z4G7E0_9BACT</name>
<proteinExistence type="predicted"/>
<dbReference type="KEGG" id="als:DJ013_01985"/>
<keyword evidence="5 9" id="KW-0472">Membrane</keyword>
<feature type="transmembrane region" description="Helical" evidence="9">
    <location>
        <begin position="170"/>
        <end position="191"/>
    </location>
</feature>
<accession>A0A2Z4G7E0</accession>
<feature type="binding site" evidence="8">
    <location>
        <position position="487"/>
    </location>
    <ligand>
        <name>Mn(2+)</name>
        <dbReference type="ChEBI" id="CHEBI:29035"/>
    </ligand>
</feature>
<evidence type="ECO:0000256" key="5">
    <source>
        <dbReference type="ARBA" id="ARBA00023136"/>
    </source>
</evidence>
<dbReference type="PANTHER" id="PTHR47371">
    <property type="entry name" value="LIPOTEICHOIC ACID SYNTHASE"/>
    <property type="match status" value="1"/>
</dbReference>
<feature type="transmembrane region" description="Helical" evidence="9">
    <location>
        <begin position="86"/>
        <end position="108"/>
    </location>
</feature>
<feature type="binding site" evidence="7">
    <location>
        <position position="432"/>
    </location>
    <ligand>
        <name>substrate</name>
    </ligand>
</feature>
<dbReference type="Pfam" id="PF00884">
    <property type="entry name" value="Sulfatase"/>
    <property type="match status" value="1"/>
</dbReference>
<keyword evidence="2" id="KW-1003">Cell membrane</keyword>
<dbReference type="AlphaFoldDB" id="A0A2Z4G7E0"/>
<dbReference type="InterPro" id="IPR000917">
    <property type="entry name" value="Sulfatase_N"/>
</dbReference>
<evidence type="ECO:0000256" key="9">
    <source>
        <dbReference type="SAM" id="Phobius"/>
    </source>
</evidence>
<evidence type="ECO:0000256" key="8">
    <source>
        <dbReference type="PIRSR" id="PIRSR005091-3"/>
    </source>
</evidence>
<evidence type="ECO:0000256" key="1">
    <source>
        <dbReference type="ARBA" id="ARBA00004651"/>
    </source>
</evidence>
<feature type="transmembrane region" description="Helical" evidence="9">
    <location>
        <begin position="7"/>
        <end position="31"/>
    </location>
</feature>
<dbReference type="Proteomes" id="UP000249873">
    <property type="component" value="Chromosome"/>
</dbReference>
<evidence type="ECO:0000256" key="6">
    <source>
        <dbReference type="PIRSR" id="PIRSR005091-1"/>
    </source>
</evidence>
<gene>
    <name evidence="11" type="ORF">DJ013_01985</name>
</gene>
<dbReference type="PANTHER" id="PTHR47371:SF3">
    <property type="entry name" value="PHOSPHOGLYCEROL TRANSFERASE I"/>
    <property type="match status" value="1"/>
</dbReference>
<dbReference type="InterPro" id="IPR017850">
    <property type="entry name" value="Alkaline_phosphatase_core_sf"/>
</dbReference>
<dbReference type="InterPro" id="IPR012160">
    <property type="entry name" value="LtaS-like"/>
</dbReference>
<feature type="transmembrane region" description="Helical" evidence="9">
    <location>
        <begin position="56"/>
        <end position="74"/>
    </location>
</feature>
<evidence type="ECO:0000313" key="12">
    <source>
        <dbReference type="Proteomes" id="UP000249873"/>
    </source>
</evidence>
<sequence length="614" mass="71117">MKERIQFLFIYFGFWVAFFLTARLIFLGYHINETKLLTLETLFGIFWNGIRMDMSMAGYFSIFPFFWVAFSNWIKKSIFERGLYGYTLILVFIVTLIIVVDLEVYNVWDYRLDATPLQYLNTPKEAFASVKSSPVFRLFLSYILLIIVASFFVYRIIGKKINTWKSIKKWPFMPIAIFMAFALIIPIRGGFGIAPMNQSTVYFSDNNFANISAVNASWNFLSSLVNKRNLKVNPYTYLPKEEISQAMEQLFPEDGPTLQLTKPNLKKPNVLLIIWESFTEKVVDESKNGQEITPNFNRLKKEGVYFSNVYASGDRTDKGIVAVLSGYPAQPTQSIIKEPKKTARLPILTKDFQKDGYRTAFYYGGETEFANMKSYLYAGDFEKIVDLNDFPEDEYITKWGVHDNVIFDKFLEDHSYPKKDPFFETLLTLSSHEPFDVPLDSTVIAGSDEESMYLNSLYYTDQEFGRFIDSAKTQSWWNETLVIVIGDHGHRLPDTGKKSDNFRTPMLWTGGAVSKPRMISEITSQIDLPKLLLQNLKLPSDSYVWSKNVLLKQNKPEWAYFSFSDGFGFIQKEKEIIFDNIGRKIISKEGDINENDKRNAKAMQQKTFQDYIDK</sequence>
<dbReference type="PIRSF" id="PIRSF005091">
    <property type="entry name" value="Mmb_sulf_HI1246"/>
    <property type="match status" value="1"/>
</dbReference>
<dbReference type="RefSeq" id="WP_111370112.1">
    <property type="nucleotide sequence ID" value="NZ_CP029480.1"/>
</dbReference>
<feature type="binding site" evidence="8">
    <location>
        <position position="316"/>
    </location>
    <ligand>
        <name>Mn(2+)</name>
        <dbReference type="ChEBI" id="CHEBI:29035"/>
    </ligand>
</feature>
<feature type="binding site" evidence="8">
    <location>
        <position position="276"/>
    </location>
    <ligand>
        <name>Mn(2+)</name>
        <dbReference type="ChEBI" id="CHEBI:29035"/>
    </ligand>
</feature>
<dbReference type="InterPro" id="IPR050448">
    <property type="entry name" value="OpgB/LTA_synthase_biosynth"/>
</dbReference>
<comment type="subcellular location">
    <subcellularLocation>
        <location evidence="1">Cell membrane</location>
        <topology evidence="1">Multi-pass membrane protein</topology>
    </subcellularLocation>
</comment>
<dbReference type="CDD" id="cd16015">
    <property type="entry name" value="LTA_synthase"/>
    <property type="match status" value="1"/>
</dbReference>
<feature type="transmembrane region" description="Helical" evidence="9">
    <location>
        <begin position="139"/>
        <end position="158"/>
    </location>
</feature>
<feature type="binding site" evidence="8">
    <location>
        <position position="488"/>
    </location>
    <ligand>
        <name>Mn(2+)</name>
        <dbReference type="ChEBI" id="CHEBI:29035"/>
    </ligand>
</feature>
<keyword evidence="4 9" id="KW-1133">Transmembrane helix</keyword>
<evidence type="ECO:0000256" key="4">
    <source>
        <dbReference type="ARBA" id="ARBA00022989"/>
    </source>
</evidence>
<keyword evidence="7" id="KW-0464">Manganese</keyword>
<dbReference type="EMBL" id="CP029480">
    <property type="protein sequence ID" value="AWV97010.1"/>
    <property type="molecule type" value="Genomic_DNA"/>
</dbReference>
<dbReference type="SUPFAM" id="SSF53649">
    <property type="entry name" value="Alkaline phosphatase-like"/>
    <property type="match status" value="1"/>
</dbReference>
<dbReference type="Gene3D" id="3.30.1120.80">
    <property type="match status" value="1"/>
</dbReference>